<name>A0A3N7HK06_9BURK</name>
<dbReference type="Proteomes" id="UP000267464">
    <property type="component" value="Unassembled WGS sequence"/>
</dbReference>
<feature type="domain" description="KfrA N-terminal DNA-binding" evidence="2">
    <location>
        <begin position="29"/>
        <end position="136"/>
    </location>
</feature>
<reference evidence="3 4" key="2">
    <citation type="submission" date="2018-12" db="EMBL/GenBank/DDBJ databases">
        <title>Rhizobacter gummiphilus sp. nov., a rubber-degrading bacterium isolated from the soil of a botanical garden in Japan.</title>
        <authorList>
            <person name="Shunsuke S.S."/>
        </authorList>
    </citation>
    <scope>NUCLEOTIDE SEQUENCE [LARGE SCALE GENOMIC DNA]</scope>
    <source>
        <strain evidence="3 4">S-16</strain>
    </source>
</reference>
<proteinExistence type="predicted"/>
<feature type="coiled-coil region" evidence="1">
    <location>
        <begin position="168"/>
        <end position="312"/>
    </location>
</feature>
<dbReference type="OrthoDB" id="9178680at2"/>
<gene>
    <name evidence="3" type="ORF">DZC73_25835</name>
</gene>
<keyword evidence="1" id="KW-0175">Coiled coil</keyword>
<reference evidence="3 4" key="1">
    <citation type="submission" date="2018-08" db="EMBL/GenBank/DDBJ databases">
        <authorList>
            <person name="Khan S.A."/>
            <person name="Jeon C.O."/>
            <person name="Chun B.H."/>
            <person name="Jeong S.E."/>
        </authorList>
    </citation>
    <scope>NUCLEOTIDE SEQUENCE [LARGE SCALE GENOMIC DNA]</scope>
    <source>
        <strain evidence="3 4">S-16</strain>
    </source>
</reference>
<dbReference type="RefSeq" id="WP_124543275.1">
    <property type="nucleotide sequence ID" value="NZ_QUSW01000009.1"/>
</dbReference>
<dbReference type="InterPro" id="IPR021104">
    <property type="entry name" value="KfrA_DNA-bd_N"/>
</dbReference>
<dbReference type="AlphaFoldDB" id="A0A3N7HK06"/>
<protein>
    <recommendedName>
        <fullName evidence="2">KfrA N-terminal DNA-binding domain-containing protein</fullName>
    </recommendedName>
</protein>
<comment type="caution">
    <text evidence="3">The sequence shown here is derived from an EMBL/GenBank/DDBJ whole genome shotgun (WGS) entry which is preliminary data.</text>
</comment>
<organism evidence="3 4">
    <name type="scientific">Piscinibacter terrae</name>
    <dbReference type="NCBI Taxonomy" id="2496871"/>
    <lineage>
        <taxon>Bacteria</taxon>
        <taxon>Pseudomonadati</taxon>
        <taxon>Pseudomonadota</taxon>
        <taxon>Betaproteobacteria</taxon>
        <taxon>Burkholderiales</taxon>
        <taxon>Sphaerotilaceae</taxon>
        <taxon>Piscinibacter</taxon>
    </lineage>
</organism>
<evidence type="ECO:0000259" key="2">
    <source>
        <dbReference type="Pfam" id="PF11740"/>
    </source>
</evidence>
<evidence type="ECO:0000313" key="3">
    <source>
        <dbReference type="EMBL" id="RQP21863.1"/>
    </source>
</evidence>
<dbReference type="EMBL" id="QUSW01000009">
    <property type="protein sequence ID" value="RQP21863.1"/>
    <property type="molecule type" value="Genomic_DNA"/>
</dbReference>
<keyword evidence="4" id="KW-1185">Reference proteome</keyword>
<evidence type="ECO:0000256" key="1">
    <source>
        <dbReference type="SAM" id="Coils"/>
    </source>
</evidence>
<accession>A0A3N7HK06</accession>
<evidence type="ECO:0000313" key="4">
    <source>
        <dbReference type="Proteomes" id="UP000267464"/>
    </source>
</evidence>
<sequence>MSTETEILAEVEALKGRFSDTKALYREVCALLFFRFGVTPTANKLYQYVHKGTMSTPAEVLAKFWDDLRTKARVEIDHPDLPPEIKVTAAEAIASIWRQATAAARGELAAIRVELQADQERVRYEQLQAEQTATQALATAERLRGELTSAGEAIKGIRIEREAEARAHAGTAARLQELQAQLEQVRAQQQRTQESFSGDLAKAREAVDAADRRAAAADKRALLEIEQERQARAKADKQVEALRTQNSQREARERQAALEHAEAVARLQSQCDAASADHKAMQQANRTLEQELRGAREQLQTSQQEAAHYRTEAQTVQAVLEKLTVSTRAPSRPTKKRAST</sequence>
<dbReference type="Pfam" id="PF11740">
    <property type="entry name" value="KfrA_N"/>
    <property type="match status" value="1"/>
</dbReference>